<dbReference type="Pfam" id="PF00126">
    <property type="entry name" value="HTH_1"/>
    <property type="match status" value="1"/>
</dbReference>
<dbReference type="Gene3D" id="3.40.190.290">
    <property type="match status" value="1"/>
</dbReference>
<sequence>MRFDLQSLKLFIAVCEHGSLARAAEAENIAPSALSKRMSHLEDTLKNALFVRSNKGLELTTAAAALLQHARVLLRDIAQMESELLDHAEGVRGQIRLHASLSTIVQYIANDIRVFLEMHPGLRIDLQESLSPAVVRAVAENAADIGVFGGTTVTSGLQVFPYRSDRLVVIMPPDHPLSRADRVTFREVAEYPLVGPQVGSYLNSLVLRAAADLDHPLKLSIRVNGFEPVRSMVEARLGIGLVPEHHAERYVSSAPLIAVQLDEPWAERHWKICVREAESLPVPVQLFLKHLLASRDAAGVQPSRPGHHE</sequence>
<dbReference type="CDD" id="cd08421">
    <property type="entry name" value="PBP2_LTTR_like_1"/>
    <property type="match status" value="1"/>
</dbReference>
<organism evidence="6 7">
    <name type="scientific">Caballeronia choica</name>
    <dbReference type="NCBI Taxonomy" id="326476"/>
    <lineage>
        <taxon>Bacteria</taxon>
        <taxon>Pseudomonadati</taxon>
        <taxon>Pseudomonadota</taxon>
        <taxon>Betaproteobacteria</taxon>
        <taxon>Burkholderiales</taxon>
        <taxon>Burkholderiaceae</taxon>
        <taxon>Caballeronia</taxon>
    </lineage>
</organism>
<comment type="similarity">
    <text evidence="1">Belongs to the LysR transcriptional regulatory family.</text>
</comment>
<dbReference type="GO" id="GO:0003700">
    <property type="term" value="F:DNA-binding transcription factor activity"/>
    <property type="evidence" value="ECO:0007669"/>
    <property type="project" value="InterPro"/>
</dbReference>
<evidence type="ECO:0000256" key="2">
    <source>
        <dbReference type="ARBA" id="ARBA00023015"/>
    </source>
</evidence>
<dbReference type="InterPro" id="IPR005119">
    <property type="entry name" value="LysR_subst-bd"/>
</dbReference>
<dbReference type="EMBL" id="FCON02000071">
    <property type="protein sequence ID" value="SAL77431.1"/>
    <property type="molecule type" value="Genomic_DNA"/>
</dbReference>
<keyword evidence="4" id="KW-0804">Transcription</keyword>
<dbReference type="PANTHER" id="PTHR30419:SF2">
    <property type="entry name" value="LYSR FAMILY TRANSCRIPTIONAL REGULATOR"/>
    <property type="match status" value="1"/>
</dbReference>
<dbReference type="InterPro" id="IPR036388">
    <property type="entry name" value="WH-like_DNA-bd_sf"/>
</dbReference>
<evidence type="ECO:0000313" key="7">
    <source>
        <dbReference type="Proteomes" id="UP000054770"/>
    </source>
</evidence>
<comment type="caution">
    <text evidence="6">The sequence shown here is derived from an EMBL/GenBank/DDBJ whole genome shotgun (WGS) entry which is preliminary data.</text>
</comment>
<reference evidence="6" key="1">
    <citation type="submission" date="2016-01" db="EMBL/GenBank/DDBJ databases">
        <authorList>
            <person name="Peeters C."/>
        </authorList>
    </citation>
    <scope>NUCLEOTIDE SEQUENCE [LARGE SCALE GENOMIC DNA]</scope>
    <source>
        <strain evidence="6">LMG 22940</strain>
    </source>
</reference>
<keyword evidence="3" id="KW-0238">DNA-binding</keyword>
<dbReference type="PROSITE" id="PS50931">
    <property type="entry name" value="HTH_LYSR"/>
    <property type="match status" value="1"/>
</dbReference>
<dbReference type="GO" id="GO:0003677">
    <property type="term" value="F:DNA binding"/>
    <property type="evidence" value="ECO:0007669"/>
    <property type="project" value="UniProtKB-KW"/>
</dbReference>
<dbReference type="InterPro" id="IPR000847">
    <property type="entry name" value="LysR_HTH_N"/>
</dbReference>
<feature type="domain" description="HTH lysR-type" evidence="5">
    <location>
        <begin position="3"/>
        <end position="60"/>
    </location>
</feature>
<dbReference type="OrthoDB" id="9785974at2"/>
<name>A0A158KAF2_9BURK</name>
<dbReference type="RefSeq" id="WP_087647246.1">
    <property type="nucleotide sequence ID" value="NZ_FCON02000071.1"/>
</dbReference>
<evidence type="ECO:0000259" key="5">
    <source>
        <dbReference type="PROSITE" id="PS50931"/>
    </source>
</evidence>
<dbReference type="SUPFAM" id="SSF53850">
    <property type="entry name" value="Periplasmic binding protein-like II"/>
    <property type="match status" value="1"/>
</dbReference>
<gene>
    <name evidence="6" type="ORF">AWB68_05198</name>
</gene>
<dbReference type="InterPro" id="IPR036390">
    <property type="entry name" value="WH_DNA-bd_sf"/>
</dbReference>
<evidence type="ECO:0000256" key="1">
    <source>
        <dbReference type="ARBA" id="ARBA00009437"/>
    </source>
</evidence>
<protein>
    <submittedName>
        <fullName evidence="6">LysR family transcriptional regulator</fullName>
    </submittedName>
</protein>
<dbReference type="AlphaFoldDB" id="A0A158KAF2"/>
<dbReference type="GO" id="GO:0005829">
    <property type="term" value="C:cytosol"/>
    <property type="evidence" value="ECO:0007669"/>
    <property type="project" value="TreeGrafter"/>
</dbReference>
<dbReference type="Proteomes" id="UP000054770">
    <property type="component" value="Unassembled WGS sequence"/>
</dbReference>
<dbReference type="Pfam" id="PF03466">
    <property type="entry name" value="LysR_substrate"/>
    <property type="match status" value="1"/>
</dbReference>
<keyword evidence="2" id="KW-0805">Transcription regulation</keyword>
<evidence type="ECO:0000313" key="6">
    <source>
        <dbReference type="EMBL" id="SAL77431.1"/>
    </source>
</evidence>
<dbReference type="PANTHER" id="PTHR30419">
    <property type="entry name" value="HTH-TYPE TRANSCRIPTIONAL REGULATOR YBHD"/>
    <property type="match status" value="1"/>
</dbReference>
<dbReference type="SUPFAM" id="SSF46785">
    <property type="entry name" value="Winged helix' DNA-binding domain"/>
    <property type="match status" value="1"/>
</dbReference>
<evidence type="ECO:0000256" key="4">
    <source>
        <dbReference type="ARBA" id="ARBA00023163"/>
    </source>
</evidence>
<accession>A0A158KAF2</accession>
<dbReference type="Gene3D" id="1.10.10.10">
    <property type="entry name" value="Winged helix-like DNA-binding domain superfamily/Winged helix DNA-binding domain"/>
    <property type="match status" value="1"/>
</dbReference>
<keyword evidence="7" id="KW-1185">Reference proteome</keyword>
<proteinExistence type="inferred from homology"/>
<evidence type="ECO:0000256" key="3">
    <source>
        <dbReference type="ARBA" id="ARBA00023125"/>
    </source>
</evidence>
<dbReference type="InterPro" id="IPR050950">
    <property type="entry name" value="HTH-type_LysR_regulators"/>
</dbReference>